<dbReference type="EMBL" id="JAMPKK010000002">
    <property type="protein sequence ID" value="MEP0863251.1"/>
    <property type="molecule type" value="Genomic_DNA"/>
</dbReference>
<dbReference type="Gene3D" id="3.90.550.10">
    <property type="entry name" value="Spore Coat Polysaccharide Biosynthesis Protein SpsA, Chain A"/>
    <property type="match status" value="1"/>
</dbReference>
<feature type="domain" description="Glycosyltransferase 2-like" evidence="1">
    <location>
        <begin position="6"/>
        <end position="135"/>
    </location>
</feature>
<protein>
    <submittedName>
        <fullName evidence="2">Hormogonium polysaccharide biosynthesis glycosyltransferase HpsE</fullName>
    </submittedName>
</protein>
<dbReference type="Pfam" id="PF00535">
    <property type="entry name" value="Glycos_transf_2"/>
    <property type="match status" value="1"/>
</dbReference>
<evidence type="ECO:0000313" key="3">
    <source>
        <dbReference type="Proteomes" id="UP001442494"/>
    </source>
</evidence>
<dbReference type="PANTHER" id="PTHR43685:SF2">
    <property type="entry name" value="GLYCOSYLTRANSFERASE 2-LIKE DOMAIN-CONTAINING PROTEIN"/>
    <property type="match status" value="1"/>
</dbReference>
<dbReference type="InterPro" id="IPR029044">
    <property type="entry name" value="Nucleotide-diphossugar_trans"/>
</dbReference>
<dbReference type="InterPro" id="IPR001173">
    <property type="entry name" value="Glyco_trans_2-like"/>
</dbReference>
<name>A0ABV0JIL9_9CYAN</name>
<dbReference type="SUPFAM" id="SSF53448">
    <property type="entry name" value="Nucleotide-diphospho-sugar transferases"/>
    <property type="match status" value="1"/>
</dbReference>
<keyword evidence="3" id="KW-1185">Reference proteome</keyword>
<dbReference type="NCBIfam" id="NF038302">
    <property type="entry name" value="EPS_HpsE"/>
    <property type="match status" value="1"/>
</dbReference>
<sequence length="322" mass="37354">MLVDFTVAIPTYNGETRLPEVLDRLRSQTHTENFVWEILVIDNNSTDNTAKVVQDYQANWSKVYPLKYCFEPRQGLAFARQRAVQEAKGTFVGFLDDDNLPTPTWVWAAYNFGRDRPKVGGYGSRIYGEFEITPPENFERIAPLLAVTDRGANALLYEPHKKLLPPGAGLVVRRQAWLENVPQQFILHGRIGNSMLAGEDLEALLHIQQAGWEIWYNPQMCLYHRIPHWRLEKEYLIKLCRGIGLSRHRTRMLSVKPWQRPLAFFAYMLNDIRKILFHSIKYKMAIKDDLIAACQMELLTNSLISPFYIWKISLNTSKINID</sequence>
<dbReference type="CDD" id="cd00761">
    <property type="entry name" value="Glyco_tranf_GTA_type"/>
    <property type="match status" value="1"/>
</dbReference>
<organism evidence="2 3">
    <name type="scientific">Funiculus sociatus GB2-A5</name>
    <dbReference type="NCBI Taxonomy" id="2933946"/>
    <lineage>
        <taxon>Bacteria</taxon>
        <taxon>Bacillati</taxon>
        <taxon>Cyanobacteriota</taxon>
        <taxon>Cyanophyceae</taxon>
        <taxon>Coleofasciculales</taxon>
        <taxon>Coleofasciculaceae</taxon>
        <taxon>Funiculus</taxon>
    </lineage>
</organism>
<proteinExistence type="predicted"/>
<evidence type="ECO:0000259" key="1">
    <source>
        <dbReference type="Pfam" id="PF00535"/>
    </source>
</evidence>
<dbReference type="RefSeq" id="WP_190427992.1">
    <property type="nucleotide sequence ID" value="NZ_JAMPKK010000002.1"/>
</dbReference>
<comment type="caution">
    <text evidence="2">The sequence shown here is derived from an EMBL/GenBank/DDBJ whole genome shotgun (WGS) entry which is preliminary data.</text>
</comment>
<dbReference type="InterPro" id="IPR050834">
    <property type="entry name" value="Glycosyltransf_2"/>
</dbReference>
<reference evidence="2 3" key="1">
    <citation type="submission" date="2022-04" db="EMBL/GenBank/DDBJ databases">
        <title>Positive selection, recombination, and allopatry shape intraspecific diversity of widespread and dominant cyanobacteria.</title>
        <authorList>
            <person name="Wei J."/>
            <person name="Shu W."/>
            <person name="Hu C."/>
        </authorList>
    </citation>
    <scope>NUCLEOTIDE SEQUENCE [LARGE SCALE GENOMIC DNA]</scope>
    <source>
        <strain evidence="2 3">GB2-A5</strain>
    </source>
</reference>
<accession>A0ABV0JIL9</accession>
<dbReference type="Proteomes" id="UP001442494">
    <property type="component" value="Unassembled WGS sequence"/>
</dbReference>
<gene>
    <name evidence="2" type="primary">hpsE</name>
    <name evidence="2" type="ORF">NDI37_02065</name>
</gene>
<dbReference type="PANTHER" id="PTHR43685">
    <property type="entry name" value="GLYCOSYLTRANSFERASE"/>
    <property type="match status" value="1"/>
</dbReference>
<evidence type="ECO:0000313" key="2">
    <source>
        <dbReference type="EMBL" id="MEP0863251.1"/>
    </source>
</evidence>